<protein>
    <recommendedName>
        <fullName evidence="3">CSD domain-containing protein</fullName>
    </recommendedName>
</protein>
<reference evidence="1 2" key="1">
    <citation type="submission" date="2014-10" db="EMBL/GenBank/DDBJ databases">
        <title>Pedobacter Kyungheensis.</title>
        <authorList>
            <person name="Anderson B.M."/>
            <person name="Newman J.D."/>
        </authorList>
    </citation>
    <scope>NUCLEOTIDE SEQUENCE [LARGE SCALE GENOMIC DNA]</scope>
    <source>
        <strain evidence="1 2">KACC 16221</strain>
    </source>
</reference>
<dbReference type="OrthoDB" id="770260at2"/>
<dbReference type="RefSeq" id="WP_039478388.1">
    <property type="nucleotide sequence ID" value="NZ_JSYN01000020.1"/>
</dbReference>
<comment type="caution">
    <text evidence="1">The sequence shown here is derived from an EMBL/GenBank/DDBJ whole genome shotgun (WGS) entry which is preliminary data.</text>
</comment>
<evidence type="ECO:0000313" key="2">
    <source>
        <dbReference type="Proteomes" id="UP000031246"/>
    </source>
</evidence>
<organism evidence="1 2">
    <name type="scientific">Pedobacter kyungheensis</name>
    <dbReference type="NCBI Taxonomy" id="1069985"/>
    <lineage>
        <taxon>Bacteria</taxon>
        <taxon>Pseudomonadati</taxon>
        <taxon>Bacteroidota</taxon>
        <taxon>Sphingobacteriia</taxon>
        <taxon>Sphingobacteriales</taxon>
        <taxon>Sphingobacteriaceae</taxon>
        <taxon>Pedobacter</taxon>
    </lineage>
</organism>
<evidence type="ECO:0008006" key="3">
    <source>
        <dbReference type="Google" id="ProtNLM"/>
    </source>
</evidence>
<evidence type="ECO:0000313" key="1">
    <source>
        <dbReference type="EMBL" id="KIA92339.1"/>
    </source>
</evidence>
<dbReference type="AlphaFoldDB" id="A0A0C1FWT4"/>
<gene>
    <name evidence="1" type="ORF">OC25_16795</name>
</gene>
<accession>A0A0C1FWT4</accession>
<dbReference type="Proteomes" id="UP000031246">
    <property type="component" value="Unassembled WGS sequence"/>
</dbReference>
<keyword evidence="2" id="KW-1185">Reference proteome</keyword>
<dbReference type="InterPro" id="IPR012340">
    <property type="entry name" value="NA-bd_OB-fold"/>
</dbReference>
<name>A0A0C1FWT4_9SPHI</name>
<proteinExistence type="predicted"/>
<sequence length="72" mass="7925">MIKQMGIIGCYSETEGFGKIKTDFGEEVLFYRTGILNGAELKTGLNVSFELHQTLSVAINIQVIDQSGITQK</sequence>
<dbReference type="EMBL" id="JSYN01000020">
    <property type="protein sequence ID" value="KIA92339.1"/>
    <property type="molecule type" value="Genomic_DNA"/>
</dbReference>
<dbReference type="Gene3D" id="2.40.50.140">
    <property type="entry name" value="Nucleic acid-binding proteins"/>
    <property type="match status" value="1"/>
</dbReference>